<gene>
    <name evidence="1" type="ORF">KDAU_24240</name>
</gene>
<dbReference type="OrthoDB" id="9994454at2"/>
<comment type="caution">
    <text evidence="1">The sequence shown here is derived from an EMBL/GenBank/DDBJ whole genome shotgun (WGS) entry which is preliminary data.</text>
</comment>
<name>A0A401ZE14_9CHLR</name>
<dbReference type="EMBL" id="BIFQ01000001">
    <property type="protein sequence ID" value="GCE05095.1"/>
    <property type="molecule type" value="Genomic_DNA"/>
</dbReference>
<sequence>MVESLPAPLLELVRRANEGNKEAIQAIENIARDILDQDDQRFYRVCEKLAPVLLRLEVRKVIESQPRYLPLPPQLSQFERDPVFLAARPVGRFWYRFDMYTLDDEGLEVVRTPRHFSRHAIFHYLDSVVRIPDVELHLEVPLSYRVGELVGWLSALATSQRDDAQAGMVMLSALVAPLLVTPAVHQSQATLPAGRRRAGRK</sequence>
<evidence type="ECO:0000313" key="2">
    <source>
        <dbReference type="Proteomes" id="UP000287224"/>
    </source>
</evidence>
<evidence type="ECO:0000313" key="1">
    <source>
        <dbReference type="EMBL" id="GCE05095.1"/>
    </source>
</evidence>
<organism evidence="1 2">
    <name type="scientific">Dictyobacter aurantiacus</name>
    <dbReference type="NCBI Taxonomy" id="1936993"/>
    <lineage>
        <taxon>Bacteria</taxon>
        <taxon>Bacillati</taxon>
        <taxon>Chloroflexota</taxon>
        <taxon>Ktedonobacteria</taxon>
        <taxon>Ktedonobacterales</taxon>
        <taxon>Dictyobacteraceae</taxon>
        <taxon>Dictyobacter</taxon>
    </lineage>
</organism>
<dbReference type="Proteomes" id="UP000287224">
    <property type="component" value="Unassembled WGS sequence"/>
</dbReference>
<keyword evidence="2" id="KW-1185">Reference proteome</keyword>
<dbReference type="AlphaFoldDB" id="A0A401ZE14"/>
<protein>
    <submittedName>
        <fullName evidence="1">Uncharacterized protein</fullName>
    </submittedName>
</protein>
<reference evidence="2" key="1">
    <citation type="submission" date="2018-12" db="EMBL/GenBank/DDBJ databases">
        <title>Tengunoibacter tsumagoiensis gen. nov., sp. nov., Dictyobacter kobayashii sp. nov., D. alpinus sp. nov., and D. joshuensis sp. nov. and description of Dictyobacteraceae fam. nov. within the order Ktedonobacterales isolated from Tengu-no-mugimeshi.</title>
        <authorList>
            <person name="Wang C.M."/>
            <person name="Zheng Y."/>
            <person name="Sakai Y."/>
            <person name="Toyoda A."/>
            <person name="Minakuchi Y."/>
            <person name="Abe K."/>
            <person name="Yokota A."/>
            <person name="Yabe S."/>
        </authorList>
    </citation>
    <scope>NUCLEOTIDE SEQUENCE [LARGE SCALE GENOMIC DNA]</scope>
    <source>
        <strain evidence="2">S-27</strain>
    </source>
</reference>
<dbReference type="RefSeq" id="WP_126596175.1">
    <property type="nucleotide sequence ID" value="NZ_BIFQ01000001.1"/>
</dbReference>
<proteinExistence type="predicted"/>
<accession>A0A401ZE14</accession>